<keyword evidence="1" id="KW-0472">Membrane</keyword>
<evidence type="ECO:0000313" key="3">
    <source>
        <dbReference type="Proteomes" id="UP000193467"/>
    </source>
</evidence>
<keyword evidence="1" id="KW-0812">Transmembrane</keyword>
<dbReference type="AlphaFoldDB" id="A0A1Y2FRR8"/>
<feature type="transmembrane region" description="Helical" evidence="1">
    <location>
        <begin position="125"/>
        <end position="145"/>
    </location>
</feature>
<keyword evidence="1" id="KW-1133">Transmembrane helix</keyword>
<evidence type="ECO:0000313" key="2">
    <source>
        <dbReference type="EMBL" id="ORY86683.1"/>
    </source>
</evidence>
<dbReference type="Proteomes" id="UP000193467">
    <property type="component" value="Unassembled WGS sequence"/>
</dbReference>
<dbReference type="EMBL" id="MCGR01000014">
    <property type="protein sequence ID" value="ORY86683.1"/>
    <property type="molecule type" value="Genomic_DNA"/>
</dbReference>
<protein>
    <submittedName>
        <fullName evidence="2">Uncharacterized protein</fullName>
    </submittedName>
</protein>
<gene>
    <name evidence="2" type="ORF">BCR35DRAFT_302399</name>
</gene>
<evidence type="ECO:0000256" key="1">
    <source>
        <dbReference type="SAM" id="Phobius"/>
    </source>
</evidence>
<organism evidence="2 3">
    <name type="scientific">Leucosporidium creatinivorum</name>
    <dbReference type="NCBI Taxonomy" id="106004"/>
    <lineage>
        <taxon>Eukaryota</taxon>
        <taxon>Fungi</taxon>
        <taxon>Dikarya</taxon>
        <taxon>Basidiomycota</taxon>
        <taxon>Pucciniomycotina</taxon>
        <taxon>Microbotryomycetes</taxon>
        <taxon>Leucosporidiales</taxon>
        <taxon>Leucosporidium</taxon>
    </lineage>
</organism>
<keyword evidence="3" id="KW-1185">Reference proteome</keyword>
<dbReference type="InParanoid" id="A0A1Y2FRR8"/>
<sequence length="249" mass="27048">MASDPGGGPLPLSPFLQILAPLQYVVELDPPAGFHSRILALKGVTAVAGFGVLIQLSLLALDYHRRGWRSFWLWSLVPRPSGRYICTNSKVVSGIMSLLCLVLNVCYLSDEALAVLHGGSQQLTQAWRVFCPPAIIMHLYYLSWGQLQAYLVGLRDRDSELVSARLANGVFLGLGGGMFVAMMAVASCSAYLGAAFWSTYPPLKNELLELNASWTPGKPYEAVLYALQPQLAEFSRTGHINNTGAVAAY</sequence>
<feature type="transmembrane region" description="Helical" evidence="1">
    <location>
        <begin position="82"/>
        <end position="105"/>
    </location>
</feature>
<feature type="non-terminal residue" evidence="2">
    <location>
        <position position="249"/>
    </location>
</feature>
<feature type="transmembrane region" description="Helical" evidence="1">
    <location>
        <begin position="166"/>
        <end position="197"/>
    </location>
</feature>
<name>A0A1Y2FRR8_9BASI</name>
<comment type="caution">
    <text evidence="2">The sequence shown here is derived from an EMBL/GenBank/DDBJ whole genome shotgun (WGS) entry which is preliminary data.</text>
</comment>
<proteinExistence type="predicted"/>
<accession>A0A1Y2FRR8</accession>
<feature type="transmembrane region" description="Helical" evidence="1">
    <location>
        <begin position="38"/>
        <end position="61"/>
    </location>
</feature>
<reference evidence="2 3" key="1">
    <citation type="submission" date="2016-07" db="EMBL/GenBank/DDBJ databases">
        <title>Pervasive Adenine N6-methylation of Active Genes in Fungi.</title>
        <authorList>
            <consortium name="DOE Joint Genome Institute"/>
            <person name="Mondo S.J."/>
            <person name="Dannebaum R.O."/>
            <person name="Kuo R.C."/>
            <person name="Labutti K."/>
            <person name="Haridas S."/>
            <person name="Kuo A."/>
            <person name="Salamov A."/>
            <person name="Ahrendt S.R."/>
            <person name="Lipzen A."/>
            <person name="Sullivan W."/>
            <person name="Andreopoulos W.B."/>
            <person name="Clum A."/>
            <person name="Lindquist E."/>
            <person name="Daum C."/>
            <person name="Ramamoorthy G.K."/>
            <person name="Gryganskyi A."/>
            <person name="Culley D."/>
            <person name="Magnuson J.K."/>
            <person name="James T.Y."/>
            <person name="O'Malley M.A."/>
            <person name="Stajich J.E."/>
            <person name="Spatafora J.W."/>
            <person name="Visel A."/>
            <person name="Grigoriev I.V."/>
        </authorList>
    </citation>
    <scope>NUCLEOTIDE SEQUENCE [LARGE SCALE GENOMIC DNA]</scope>
    <source>
        <strain evidence="2 3">62-1032</strain>
    </source>
</reference>